<dbReference type="PANTHER" id="PTHR11552:SF147">
    <property type="entry name" value="CHOLINE DEHYDROGENASE, MITOCHONDRIAL"/>
    <property type="match status" value="1"/>
</dbReference>
<sequence length="539" mass="59119">MTSLPAHPDFIIVGGGSAGCVLADRLSACGRYQVVLLEAGGDGKSIFVDMPGGVARFMRSFKFNWMYRSKDRAPLRKGKGLYTPRGKMLGGSSGINAMIYTRGAPIDYAHWESEAGPDWSYQSMLETFKALEQNQRGADAYHGDSGPLYVSDNPTHFAVAKAFVEAGQEYGLPFNPDFNGESLYGVGPYQFTIKDKMRWSARRAFLEPARARSNLTVITDTLVERVVFEQQRAVAVEFRHRGALKQLHVKHEIIVAAGAINSPQLLMLSGVGPAAELQKFDIPVVSDRAEVGANLQEHVDVTLHFKNKAKDGITLSPAGLWRLGRELLRYRRDKSGSFGVSPCEVGGFLRSDPSVETPDMQLHVVPTLFNDSGYDLSPAVKHGFSCHVCVLRPNARGKLSLQSADPKQAPHFEYRFLDNVEDQQVLLNGVRQVQAIMRQPAMEPFNGGELFPKPDQSDADLLKEIQENIGLIYHPTSTCRMGRDDNAVVDERLRVKGVSGLRVIDASIMPRVVSGNTNAPTMAIAAKGADFILADTPTA</sequence>
<gene>
    <name evidence="9" type="ORF">CWI83_01765</name>
</gene>
<dbReference type="EMBL" id="PIQG01000001">
    <property type="protein sequence ID" value="RUO79266.1"/>
    <property type="molecule type" value="Genomic_DNA"/>
</dbReference>
<feature type="domain" description="Glucose-methanol-choline oxidoreductase N-terminal" evidence="7">
    <location>
        <begin position="86"/>
        <end position="109"/>
    </location>
</feature>
<name>A0A432ZN25_9GAMM</name>
<accession>A0A432ZN25</accession>
<dbReference type="SUPFAM" id="SSF51905">
    <property type="entry name" value="FAD/NAD(P)-binding domain"/>
    <property type="match status" value="1"/>
</dbReference>
<keyword evidence="10" id="KW-1185">Reference proteome</keyword>
<evidence type="ECO:0000256" key="2">
    <source>
        <dbReference type="ARBA" id="ARBA00010790"/>
    </source>
</evidence>
<evidence type="ECO:0000256" key="6">
    <source>
        <dbReference type="RuleBase" id="RU003968"/>
    </source>
</evidence>
<dbReference type="Gene3D" id="3.50.50.60">
    <property type="entry name" value="FAD/NAD(P)-binding domain"/>
    <property type="match status" value="1"/>
</dbReference>
<proteinExistence type="inferred from homology"/>
<dbReference type="InterPro" id="IPR000172">
    <property type="entry name" value="GMC_OxRdtase_N"/>
</dbReference>
<dbReference type="Pfam" id="PF00732">
    <property type="entry name" value="GMC_oxred_N"/>
    <property type="match status" value="1"/>
</dbReference>
<dbReference type="GO" id="GO:0016614">
    <property type="term" value="F:oxidoreductase activity, acting on CH-OH group of donors"/>
    <property type="evidence" value="ECO:0007669"/>
    <property type="project" value="InterPro"/>
</dbReference>
<evidence type="ECO:0000256" key="5">
    <source>
        <dbReference type="PIRSR" id="PIRSR000137-2"/>
    </source>
</evidence>
<evidence type="ECO:0000259" key="7">
    <source>
        <dbReference type="PROSITE" id="PS00623"/>
    </source>
</evidence>
<organism evidence="9 10">
    <name type="scientific">Pseudidiomarina taiwanensis</name>
    <dbReference type="NCBI Taxonomy" id="337250"/>
    <lineage>
        <taxon>Bacteria</taxon>
        <taxon>Pseudomonadati</taxon>
        <taxon>Pseudomonadota</taxon>
        <taxon>Gammaproteobacteria</taxon>
        <taxon>Alteromonadales</taxon>
        <taxon>Idiomarinaceae</taxon>
        <taxon>Pseudidiomarina</taxon>
    </lineage>
</organism>
<reference evidence="9 10" key="1">
    <citation type="journal article" date="2011" name="Front. Microbiol.">
        <title>Genomic signatures of strain selection and enhancement in Bacillus atrophaeus var. globigii, a historical biowarfare simulant.</title>
        <authorList>
            <person name="Gibbons H.S."/>
            <person name="Broomall S.M."/>
            <person name="McNew L.A."/>
            <person name="Daligault H."/>
            <person name="Chapman C."/>
            <person name="Bruce D."/>
            <person name="Karavis M."/>
            <person name="Krepps M."/>
            <person name="McGregor P.A."/>
            <person name="Hong C."/>
            <person name="Park K.H."/>
            <person name="Akmal A."/>
            <person name="Feldman A."/>
            <person name="Lin J.S."/>
            <person name="Chang W.E."/>
            <person name="Higgs B.W."/>
            <person name="Demirev P."/>
            <person name="Lindquist J."/>
            <person name="Liem A."/>
            <person name="Fochler E."/>
            <person name="Read T.D."/>
            <person name="Tapia R."/>
            <person name="Johnson S."/>
            <person name="Bishop-Lilly K.A."/>
            <person name="Detter C."/>
            <person name="Han C."/>
            <person name="Sozhamannan S."/>
            <person name="Rosenzweig C.N."/>
            <person name="Skowronski E.W."/>
        </authorList>
    </citation>
    <scope>NUCLEOTIDE SEQUENCE [LARGE SCALE GENOMIC DNA]</scope>
    <source>
        <strain evidence="9 10">PIT1</strain>
    </source>
</reference>
<dbReference type="GO" id="GO:0050660">
    <property type="term" value="F:flavin adenine dinucleotide binding"/>
    <property type="evidence" value="ECO:0007669"/>
    <property type="project" value="InterPro"/>
</dbReference>
<evidence type="ECO:0000259" key="8">
    <source>
        <dbReference type="PROSITE" id="PS00624"/>
    </source>
</evidence>
<evidence type="ECO:0000256" key="3">
    <source>
        <dbReference type="ARBA" id="ARBA00022630"/>
    </source>
</evidence>
<dbReference type="PANTHER" id="PTHR11552">
    <property type="entry name" value="GLUCOSE-METHANOL-CHOLINE GMC OXIDOREDUCTASE"/>
    <property type="match status" value="1"/>
</dbReference>
<dbReference type="InterPro" id="IPR012132">
    <property type="entry name" value="GMC_OxRdtase"/>
</dbReference>
<keyword evidence="3 6" id="KW-0285">Flavoprotein</keyword>
<dbReference type="AlphaFoldDB" id="A0A432ZN25"/>
<dbReference type="SUPFAM" id="SSF54373">
    <property type="entry name" value="FAD-linked reductases, C-terminal domain"/>
    <property type="match status" value="1"/>
</dbReference>
<dbReference type="Gene3D" id="3.30.560.10">
    <property type="entry name" value="Glucose Oxidase, domain 3"/>
    <property type="match status" value="1"/>
</dbReference>
<dbReference type="PROSITE" id="PS00624">
    <property type="entry name" value="GMC_OXRED_2"/>
    <property type="match status" value="1"/>
</dbReference>
<feature type="binding site" evidence="5">
    <location>
        <position position="223"/>
    </location>
    <ligand>
        <name>FAD</name>
        <dbReference type="ChEBI" id="CHEBI:57692"/>
    </ligand>
</feature>
<dbReference type="InterPro" id="IPR007867">
    <property type="entry name" value="GMC_OxRtase_C"/>
</dbReference>
<dbReference type="Proteomes" id="UP000288279">
    <property type="component" value="Unassembled WGS sequence"/>
</dbReference>
<dbReference type="PROSITE" id="PS00623">
    <property type="entry name" value="GMC_OXRED_1"/>
    <property type="match status" value="1"/>
</dbReference>
<comment type="cofactor">
    <cofactor evidence="1 5">
        <name>FAD</name>
        <dbReference type="ChEBI" id="CHEBI:57692"/>
    </cofactor>
</comment>
<evidence type="ECO:0000256" key="4">
    <source>
        <dbReference type="ARBA" id="ARBA00022827"/>
    </source>
</evidence>
<dbReference type="InterPro" id="IPR036188">
    <property type="entry name" value="FAD/NAD-bd_sf"/>
</dbReference>
<dbReference type="OrthoDB" id="9785276at2"/>
<dbReference type="PIRSF" id="PIRSF000137">
    <property type="entry name" value="Alcohol_oxidase"/>
    <property type="match status" value="1"/>
</dbReference>
<comment type="similarity">
    <text evidence="2 6">Belongs to the GMC oxidoreductase family.</text>
</comment>
<protein>
    <submittedName>
        <fullName evidence="9">Choline dehydrogenase</fullName>
    </submittedName>
</protein>
<evidence type="ECO:0000313" key="10">
    <source>
        <dbReference type="Proteomes" id="UP000288279"/>
    </source>
</evidence>
<comment type="caution">
    <text evidence="9">The sequence shown here is derived from an EMBL/GenBank/DDBJ whole genome shotgun (WGS) entry which is preliminary data.</text>
</comment>
<dbReference type="RefSeq" id="WP_126824884.1">
    <property type="nucleotide sequence ID" value="NZ_PIQG01000001.1"/>
</dbReference>
<feature type="domain" description="Glucose-methanol-choline oxidoreductase N-terminal" evidence="8">
    <location>
        <begin position="258"/>
        <end position="272"/>
    </location>
</feature>
<keyword evidence="4 5" id="KW-0274">FAD</keyword>
<evidence type="ECO:0000313" key="9">
    <source>
        <dbReference type="EMBL" id="RUO79266.1"/>
    </source>
</evidence>
<dbReference type="Pfam" id="PF05199">
    <property type="entry name" value="GMC_oxred_C"/>
    <property type="match status" value="1"/>
</dbReference>
<evidence type="ECO:0000256" key="1">
    <source>
        <dbReference type="ARBA" id="ARBA00001974"/>
    </source>
</evidence>